<reference evidence="1" key="1">
    <citation type="journal article" date="2012" name="J. Bacteriol.">
        <title>Genome sequences of type strains of seven species of the marine bacterium Pseudoalteromonas.</title>
        <authorList>
            <person name="Xie B.B."/>
            <person name="Shu Y.L."/>
            <person name="Qin Q.L."/>
            <person name="Rong J.C."/>
            <person name="Zhang X.Y."/>
            <person name="Chen X.L."/>
            <person name="Shi M."/>
            <person name="He H.L."/>
            <person name="Zhou B.C."/>
            <person name="Zhang Y.Z."/>
        </authorList>
    </citation>
    <scope>NUCLEOTIDE SEQUENCE</scope>
    <source>
        <strain evidence="1">DSM 8771</strain>
    </source>
</reference>
<comment type="caution">
    <text evidence="1">The sequence shown here is derived from an EMBL/GenBank/DDBJ whole genome shotgun (WGS) entry which is preliminary data.</text>
</comment>
<dbReference type="AlphaFoldDB" id="A0AAD4ALF5"/>
<accession>A0AAD4ALF5</accession>
<dbReference type="Proteomes" id="UP000016487">
    <property type="component" value="Unassembled WGS sequence"/>
</dbReference>
<dbReference type="EMBL" id="AHBZ03000014">
    <property type="protein sequence ID" value="KAF7774314.1"/>
    <property type="molecule type" value="Genomic_DNA"/>
</dbReference>
<sequence length="38" mass="4511">MVFSLKIVRIYKTVKRYVRPLPNFTPAMALRDQYLANP</sequence>
<protein>
    <submittedName>
        <fullName evidence="1">Uncharacterized protein</fullName>
    </submittedName>
</protein>
<evidence type="ECO:0000313" key="1">
    <source>
        <dbReference type="EMBL" id="KAF7774314.1"/>
    </source>
</evidence>
<organism evidence="1 2">
    <name type="scientific">Pseudoalteromonas citrea</name>
    <dbReference type="NCBI Taxonomy" id="43655"/>
    <lineage>
        <taxon>Bacteria</taxon>
        <taxon>Pseudomonadati</taxon>
        <taxon>Pseudomonadota</taxon>
        <taxon>Gammaproteobacteria</taxon>
        <taxon>Alteromonadales</taxon>
        <taxon>Pseudoalteromonadaceae</taxon>
        <taxon>Pseudoalteromonas</taxon>
    </lineage>
</organism>
<gene>
    <name evidence="1" type="ORF">PCIT_a0742</name>
</gene>
<reference evidence="1" key="2">
    <citation type="submission" date="2015-03" db="EMBL/GenBank/DDBJ databases">
        <title>Genome sequence of Pseudoalteromonas citrea.</title>
        <authorList>
            <person name="Xie B.-B."/>
            <person name="Rong J.-C."/>
            <person name="Qin Q.-L."/>
            <person name="Zhang Y.-Z."/>
        </authorList>
    </citation>
    <scope>NUCLEOTIDE SEQUENCE</scope>
    <source>
        <strain evidence="1">DSM 8771</strain>
    </source>
</reference>
<evidence type="ECO:0000313" key="2">
    <source>
        <dbReference type="Proteomes" id="UP000016487"/>
    </source>
</evidence>
<proteinExistence type="predicted"/>
<name>A0AAD4ALF5_9GAMM</name>